<dbReference type="Pfam" id="PF00996">
    <property type="entry name" value="GDI"/>
    <property type="match status" value="1"/>
</dbReference>
<comment type="similarity">
    <text evidence="1 2">Belongs to the Rab GDI family.</text>
</comment>
<dbReference type="PANTHER" id="PTHR11787:SF8">
    <property type="entry name" value="RAB GDP DISSOCIATION INHIBITOR"/>
    <property type="match status" value="1"/>
</dbReference>
<dbReference type="GeneID" id="19158603"/>
<dbReference type="Proteomes" id="UP000019484">
    <property type="component" value="Unassembled WGS sequence"/>
</dbReference>
<dbReference type="OrthoDB" id="9446342at2759"/>
<dbReference type="Gene3D" id="1.10.405.10">
    <property type="entry name" value="Guanine Nucleotide Dissociation Inhibitor, domain 1"/>
    <property type="match status" value="1"/>
</dbReference>
<dbReference type="Gene3D" id="3.50.50.60">
    <property type="entry name" value="FAD/NAD(P)-binding domain"/>
    <property type="match status" value="1"/>
</dbReference>
<comment type="caution">
    <text evidence="3">The sequence shown here is derived from an EMBL/GenBank/DDBJ whole genome shotgun (WGS) entry which is preliminary data.</text>
</comment>
<dbReference type="SUPFAM" id="SSF54373">
    <property type="entry name" value="FAD-linked reductases, C-terminal domain"/>
    <property type="match status" value="1"/>
</dbReference>
<name>W9YLQ3_9EURO</name>
<dbReference type="PRINTS" id="PR00891">
    <property type="entry name" value="RABGDIREP"/>
</dbReference>
<evidence type="ECO:0000313" key="3">
    <source>
        <dbReference type="EMBL" id="EXJ90610.1"/>
    </source>
</evidence>
<dbReference type="PRINTS" id="PR00892">
    <property type="entry name" value="RABGDI"/>
</dbReference>
<dbReference type="FunFam" id="1.10.405.10:FF:000001">
    <property type="entry name" value="Rab GDP dissociation inhibitor"/>
    <property type="match status" value="1"/>
</dbReference>
<dbReference type="GO" id="GO:0005737">
    <property type="term" value="C:cytoplasm"/>
    <property type="evidence" value="ECO:0007669"/>
    <property type="project" value="TreeGrafter"/>
</dbReference>
<dbReference type="GO" id="GO:0016192">
    <property type="term" value="P:vesicle-mediated transport"/>
    <property type="evidence" value="ECO:0007669"/>
    <property type="project" value="TreeGrafter"/>
</dbReference>
<dbReference type="STRING" id="1182541.W9YLQ3"/>
<dbReference type="PANTHER" id="PTHR11787">
    <property type="entry name" value="RAB GDP-DISSOCIATION INHIBITOR"/>
    <property type="match status" value="1"/>
</dbReference>
<dbReference type="GO" id="GO:0005093">
    <property type="term" value="F:Rab GDP-dissociation inhibitor activity"/>
    <property type="evidence" value="ECO:0007669"/>
    <property type="project" value="InterPro"/>
</dbReference>
<accession>W9YLQ3</accession>
<organism evidence="3 4">
    <name type="scientific">Capronia coronata CBS 617.96</name>
    <dbReference type="NCBI Taxonomy" id="1182541"/>
    <lineage>
        <taxon>Eukaryota</taxon>
        <taxon>Fungi</taxon>
        <taxon>Dikarya</taxon>
        <taxon>Ascomycota</taxon>
        <taxon>Pezizomycotina</taxon>
        <taxon>Eurotiomycetes</taxon>
        <taxon>Chaetothyriomycetidae</taxon>
        <taxon>Chaetothyriales</taxon>
        <taxon>Herpotrichiellaceae</taxon>
        <taxon>Capronia</taxon>
    </lineage>
</organism>
<evidence type="ECO:0000256" key="2">
    <source>
        <dbReference type="RuleBase" id="RU363124"/>
    </source>
</evidence>
<dbReference type="Gene3D" id="3.30.519.10">
    <property type="entry name" value="Guanine Nucleotide Dissociation Inhibitor, domain 2"/>
    <property type="match status" value="1"/>
</dbReference>
<dbReference type="RefSeq" id="XP_007722804.1">
    <property type="nucleotide sequence ID" value="XM_007724614.1"/>
</dbReference>
<keyword evidence="4" id="KW-1185">Reference proteome</keyword>
<gene>
    <name evidence="3" type="ORF">A1O1_03713</name>
</gene>
<dbReference type="GO" id="GO:0007264">
    <property type="term" value="P:small GTPase-mediated signal transduction"/>
    <property type="evidence" value="ECO:0007669"/>
    <property type="project" value="InterPro"/>
</dbReference>
<proteinExistence type="inferred from homology"/>
<dbReference type="GO" id="GO:0015031">
    <property type="term" value="P:protein transport"/>
    <property type="evidence" value="ECO:0007669"/>
    <property type="project" value="InterPro"/>
</dbReference>
<dbReference type="InterPro" id="IPR000806">
    <property type="entry name" value="RabGDI"/>
</dbReference>
<dbReference type="eggNOG" id="KOG1439">
    <property type="taxonomic scope" value="Eukaryota"/>
</dbReference>
<protein>
    <recommendedName>
        <fullName evidence="2">Rab GDP dissociation inhibitor</fullName>
    </recommendedName>
</protein>
<dbReference type="EMBL" id="AMWN01000003">
    <property type="protein sequence ID" value="EXJ90610.1"/>
    <property type="molecule type" value="Genomic_DNA"/>
</dbReference>
<evidence type="ECO:0000256" key="1">
    <source>
        <dbReference type="ARBA" id="ARBA00005593"/>
    </source>
</evidence>
<dbReference type="InterPro" id="IPR036188">
    <property type="entry name" value="FAD/NAD-bd_sf"/>
</dbReference>
<dbReference type="SUPFAM" id="SSF51905">
    <property type="entry name" value="FAD/NAD(P)-binding domain"/>
    <property type="match status" value="2"/>
</dbReference>
<dbReference type="HOGENOM" id="CLU_021695_0_1_1"/>
<dbReference type="AlphaFoldDB" id="W9YLQ3"/>
<reference evidence="3 4" key="1">
    <citation type="submission" date="2013-03" db="EMBL/GenBank/DDBJ databases">
        <title>The Genome Sequence of Capronia coronata CBS 617.96.</title>
        <authorList>
            <consortium name="The Broad Institute Genomics Platform"/>
            <person name="Cuomo C."/>
            <person name="de Hoog S."/>
            <person name="Gorbushina A."/>
            <person name="Walker B."/>
            <person name="Young S.K."/>
            <person name="Zeng Q."/>
            <person name="Gargeya S."/>
            <person name="Fitzgerald M."/>
            <person name="Haas B."/>
            <person name="Abouelleil A."/>
            <person name="Allen A.W."/>
            <person name="Alvarado L."/>
            <person name="Arachchi H.M."/>
            <person name="Berlin A.M."/>
            <person name="Chapman S.B."/>
            <person name="Gainer-Dewar J."/>
            <person name="Goldberg J."/>
            <person name="Griggs A."/>
            <person name="Gujja S."/>
            <person name="Hansen M."/>
            <person name="Howarth C."/>
            <person name="Imamovic A."/>
            <person name="Ireland A."/>
            <person name="Larimer J."/>
            <person name="McCowan C."/>
            <person name="Murphy C."/>
            <person name="Pearson M."/>
            <person name="Poon T.W."/>
            <person name="Priest M."/>
            <person name="Roberts A."/>
            <person name="Saif S."/>
            <person name="Shea T."/>
            <person name="Sisk P."/>
            <person name="Sykes S."/>
            <person name="Wortman J."/>
            <person name="Nusbaum C."/>
            <person name="Birren B."/>
        </authorList>
    </citation>
    <scope>NUCLEOTIDE SEQUENCE [LARGE SCALE GENOMIC DNA]</scope>
    <source>
        <strain evidence="3 4">CBS 617.96</strain>
    </source>
</reference>
<sequence length="382" mass="42580">MANGELTNILVSTDVTRYLEFKQIAGSFVQQGSGPRATVAKVPSTAGEALSSPLMGLFEKRRAKKFLEWVGTFEDSNPSTHNVGFNLNRCTMREVYDKFGLEATTRDFIGHAMALFPTDEYINTPGMAKETVERIRLYVNSMARYGKSPYIYPLYGLGELPQGFARLSAIYGGTYMLNTSVDEFLYEGGKISGIKATMRERGEEGEGMKFSTKTKMILGDPTYFPGKVQVVGHLLKAICILNHPLEKTNDSDSLQLIIPQSQVGRKHDIYIAMVSSAHNVCPKGYYIAIVTTIAETSSNHHLELQPGLERLGRIEEKFMGPPIPLYQPLESGVNDRIFISNSFDASTHFETVTENVRDIYRRAMGEELKVEGLREGQTLAEE</sequence>
<evidence type="ECO:0000313" key="4">
    <source>
        <dbReference type="Proteomes" id="UP000019484"/>
    </source>
</evidence>
<dbReference type="InterPro" id="IPR018203">
    <property type="entry name" value="GDP_dissociation_inhibitor"/>
</dbReference>